<evidence type="ECO:0008006" key="3">
    <source>
        <dbReference type="Google" id="ProtNLM"/>
    </source>
</evidence>
<dbReference type="HOGENOM" id="CLU_1105456_0_0_12"/>
<name>D5UB27_BRAM5</name>
<evidence type="ECO:0000313" key="2">
    <source>
        <dbReference type="Proteomes" id="UP000001915"/>
    </source>
</evidence>
<reference evidence="1 2" key="1">
    <citation type="journal article" date="2010" name="Stand. Genomic Sci.">
        <title>Complete genome sequence of Brachyspira murdochii type strain (56-150).</title>
        <authorList>
            <person name="Pati A."/>
            <person name="Sikorski J."/>
            <person name="Gronow S."/>
            <person name="Munk C."/>
            <person name="Lapidus A."/>
            <person name="Copeland A."/>
            <person name="Glavina Del Tio T."/>
            <person name="Nolan M."/>
            <person name="Lucas S."/>
            <person name="Chen F."/>
            <person name="Tice H."/>
            <person name="Cheng J.F."/>
            <person name="Han C."/>
            <person name="Detter J.C."/>
            <person name="Bruce D."/>
            <person name="Tapia R."/>
            <person name="Goodwin L."/>
            <person name="Pitluck S."/>
            <person name="Liolios K."/>
            <person name="Ivanova N."/>
            <person name="Mavromatis K."/>
            <person name="Mikhailova N."/>
            <person name="Chen A."/>
            <person name="Palaniappan K."/>
            <person name="Land M."/>
            <person name="Hauser L."/>
            <person name="Chang Y.J."/>
            <person name="Jeffries C.D."/>
            <person name="Spring S."/>
            <person name="Rohde M."/>
            <person name="Goker M."/>
            <person name="Bristow J."/>
            <person name="Eisen J.A."/>
            <person name="Markowitz V."/>
            <person name="Hugenholtz P."/>
            <person name="Kyrpides N.C."/>
            <person name="Klenk H.P."/>
        </authorList>
    </citation>
    <scope>NUCLEOTIDE SEQUENCE [LARGE SCALE GENOMIC DNA]</scope>
    <source>
        <strain evidence="2">ATCC 51284 / DSM 12563 / 56-150</strain>
    </source>
</reference>
<dbReference type="eggNOG" id="COG0491">
    <property type="taxonomic scope" value="Bacteria"/>
</dbReference>
<organism evidence="1 2">
    <name type="scientific">Brachyspira murdochii (strain ATCC 51284 / DSM 12563 / 56-150)</name>
    <name type="common">Serpulina murdochii</name>
    <dbReference type="NCBI Taxonomy" id="526224"/>
    <lineage>
        <taxon>Bacteria</taxon>
        <taxon>Pseudomonadati</taxon>
        <taxon>Spirochaetota</taxon>
        <taxon>Spirochaetia</taxon>
        <taxon>Brachyspirales</taxon>
        <taxon>Brachyspiraceae</taxon>
        <taxon>Brachyspira</taxon>
    </lineage>
</organism>
<evidence type="ECO:0000313" key="1">
    <source>
        <dbReference type="EMBL" id="ADG71900.1"/>
    </source>
</evidence>
<accession>D5UB27</accession>
<dbReference type="AlphaFoldDB" id="D5UB27"/>
<protein>
    <recommendedName>
        <fullName evidence="3">DUF3108 domain-containing protein</fullName>
    </recommendedName>
</protein>
<proteinExistence type="predicted"/>
<sequence>MTMKNILIIFFILSSFLSAQYYSYTNIPSFEKSEYFVHKGVSGKKNNALIVYTETSVDSKGYWNIKETYIKGFVTNKLKDPFLLEESMMTNIRKSEMYSIIDLSNMRTVYNKSIDYHDFGTIENTFDIRDKIDYTNDAGSLAIFSMYGAYQIARTFPIDITNTMNIVMPTASKDNKVKVSVVNNGIKKIKINSEEKECYEMEIKIEGIPFAIFFPTINAYIEKDDKTRKIIKYNTLAGMLDTMDVFLTQNGRESEKSQETTDNNDKIN</sequence>
<dbReference type="EMBL" id="CP001959">
    <property type="protein sequence ID" value="ADG71900.1"/>
    <property type="molecule type" value="Genomic_DNA"/>
</dbReference>
<gene>
    <name evidence="1" type="ordered locus">Bmur_1818</name>
</gene>
<dbReference type="KEGG" id="brm:Bmur_1818"/>
<dbReference type="Proteomes" id="UP000001915">
    <property type="component" value="Chromosome"/>
</dbReference>
<dbReference type="STRING" id="526224.Bmur_1818"/>